<feature type="compositionally biased region" description="Gly residues" evidence="1">
    <location>
        <begin position="91"/>
        <end position="102"/>
    </location>
</feature>
<feature type="non-terminal residue" evidence="2">
    <location>
        <position position="102"/>
    </location>
</feature>
<protein>
    <submittedName>
        <fullName evidence="2">Uncharacterized protein</fullName>
    </submittedName>
</protein>
<keyword evidence="3" id="KW-1185">Reference proteome</keyword>
<accession>A0AA38BQ48</accession>
<dbReference type="AlphaFoldDB" id="A0AA38BQ48"/>
<name>A0AA38BQ48_TAXCH</name>
<proteinExistence type="predicted"/>
<evidence type="ECO:0000313" key="2">
    <source>
        <dbReference type="EMBL" id="KAH9288336.1"/>
    </source>
</evidence>
<gene>
    <name evidence="2" type="ORF">KI387_032453</name>
</gene>
<sequence>MEESLGRNPHGSPLKPCVTENDGHEADTIKVWNNININRKDVATITTFNTLRKEDRVAFIEDLKARVEQRSSCHSRLPDLVHQKPLPDQFGGSGEGVSGGSQ</sequence>
<evidence type="ECO:0000313" key="3">
    <source>
        <dbReference type="Proteomes" id="UP000824469"/>
    </source>
</evidence>
<comment type="caution">
    <text evidence="2">The sequence shown here is derived from an EMBL/GenBank/DDBJ whole genome shotgun (WGS) entry which is preliminary data.</text>
</comment>
<dbReference type="EMBL" id="JAHRHJ020003813">
    <property type="protein sequence ID" value="KAH9288336.1"/>
    <property type="molecule type" value="Genomic_DNA"/>
</dbReference>
<feature type="region of interest" description="Disordered" evidence="1">
    <location>
        <begin position="1"/>
        <end position="21"/>
    </location>
</feature>
<reference evidence="2 3" key="1">
    <citation type="journal article" date="2021" name="Nat. Plants">
        <title>The Taxus genome provides insights into paclitaxel biosynthesis.</title>
        <authorList>
            <person name="Xiong X."/>
            <person name="Gou J."/>
            <person name="Liao Q."/>
            <person name="Li Y."/>
            <person name="Zhou Q."/>
            <person name="Bi G."/>
            <person name="Li C."/>
            <person name="Du R."/>
            <person name="Wang X."/>
            <person name="Sun T."/>
            <person name="Guo L."/>
            <person name="Liang H."/>
            <person name="Lu P."/>
            <person name="Wu Y."/>
            <person name="Zhang Z."/>
            <person name="Ro D.K."/>
            <person name="Shang Y."/>
            <person name="Huang S."/>
            <person name="Yan J."/>
        </authorList>
    </citation>
    <scope>NUCLEOTIDE SEQUENCE [LARGE SCALE GENOMIC DNA]</scope>
    <source>
        <strain evidence="2">Ta-2019</strain>
    </source>
</reference>
<dbReference type="Proteomes" id="UP000824469">
    <property type="component" value="Unassembled WGS sequence"/>
</dbReference>
<feature type="region of interest" description="Disordered" evidence="1">
    <location>
        <begin position="71"/>
        <end position="102"/>
    </location>
</feature>
<evidence type="ECO:0000256" key="1">
    <source>
        <dbReference type="SAM" id="MobiDB-lite"/>
    </source>
</evidence>
<feature type="compositionally biased region" description="Basic and acidic residues" evidence="1">
    <location>
        <begin position="71"/>
        <end position="82"/>
    </location>
</feature>
<organism evidence="2 3">
    <name type="scientific">Taxus chinensis</name>
    <name type="common">Chinese yew</name>
    <name type="synonym">Taxus wallichiana var. chinensis</name>
    <dbReference type="NCBI Taxonomy" id="29808"/>
    <lineage>
        <taxon>Eukaryota</taxon>
        <taxon>Viridiplantae</taxon>
        <taxon>Streptophyta</taxon>
        <taxon>Embryophyta</taxon>
        <taxon>Tracheophyta</taxon>
        <taxon>Spermatophyta</taxon>
        <taxon>Pinopsida</taxon>
        <taxon>Pinidae</taxon>
        <taxon>Conifers II</taxon>
        <taxon>Cupressales</taxon>
        <taxon>Taxaceae</taxon>
        <taxon>Taxus</taxon>
    </lineage>
</organism>